<protein>
    <submittedName>
        <fullName evidence="2">Uncharacterized protein</fullName>
    </submittedName>
</protein>
<gene>
    <name evidence="2" type="ORF">ALC57_12982</name>
</gene>
<reference evidence="2 3" key="1">
    <citation type="submission" date="2015-09" db="EMBL/GenBank/DDBJ databases">
        <title>Trachymyrmex cornetzi WGS genome.</title>
        <authorList>
            <person name="Nygaard S."/>
            <person name="Hu H."/>
            <person name="Boomsma J."/>
            <person name="Zhang G."/>
        </authorList>
    </citation>
    <scope>NUCLEOTIDE SEQUENCE [LARGE SCALE GENOMIC DNA]</scope>
    <source>
        <strain evidence="2">Tcor2-1</strain>
        <tissue evidence="2">Whole body</tissue>
    </source>
</reference>
<accession>A0A195DPT0</accession>
<organism evidence="2 3">
    <name type="scientific">Trachymyrmex cornetzi</name>
    <dbReference type="NCBI Taxonomy" id="471704"/>
    <lineage>
        <taxon>Eukaryota</taxon>
        <taxon>Metazoa</taxon>
        <taxon>Ecdysozoa</taxon>
        <taxon>Arthropoda</taxon>
        <taxon>Hexapoda</taxon>
        <taxon>Insecta</taxon>
        <taxon>Pterygota</taxon>
        <taxon>Neoptera</taxon>
        <taxon>Endopterygota</taxon>
        <taxon>Hymenoptera</taxon>
        <taxon>Apocrita</taxon>
        <taxon>Aculeata</taxon>
        <taxon>Formicoidea</taxon>
        <taxon>Formicidae</taxon>
        <taxon>Myrmicinae</taxon>
        <taxon>Trachymyrmex</taxon>
    </lineage>
</organism>
<feature type="region of interest" description="Disordered" evidence="1">
    <location>
        <begin position="37"/>
        <end position="62"/>
    </location>
</feature>
<dbReference type="Proteomes" id="UP000078492">
    <property type="component" value="Unassembled WGS sequence"/>
</dbReference>
<keyword evidence="3" id="KW-1185">Reference proteome</keyword>
<evidence type="ECO:0000313" key="3">
    <source>
        <dbReference type="Proteomes" id="UP000078492"/>
    </source>
</evidence>
<evidence type="ECO:0000313" key="2">
    <source>
        <dbReference type="EMBL" id="KYN14873.1"/>
    </source>
</evidence>
<proteinExistence type="predicted"/>
<feature type="non-terminal residue" evidence="2">
    <location>
        <position position="1"/>
    </location>
</feature>
<dbReference type="AlphaFoldDB" id="A0A195DPT0"/>
<dbReference type="EMBL" id="KQ980653">
    <property type="protein sequence ID" value="KYN14873.1"/>
    <property type="molecule type" value="Genomic_DNA"/>
</dbReference>
<name>A0A195DPT0_9HYME</name>
<evidence type="ECO:0000256" key="1">
    <source>
        <dbReference type="SAM" id="MobiDB-lite"/>
    </source>
</evidence>
<sequence>FISQVVIRRHPVHDPRLACQVTRLHYTFSQFRRRRRSERRRCAVSRKKSQAVSAKWPSGTKV</sequence>
<feature type="compositionally biased region" description="Basic residues" evidence="1">
    <location>
        <begin position="37"/>
        <end position="49"/>
    </location>
</feature>